<reference evidence="3" key="1">
    <citation type="submission" date="2022-06" db="EMBL/GenBank/DDBJ databases">
        <title>Complete genome sequences of two strains of the flax pathogen Septoria linicola.</title>
        <authorList>
            <person name="Lapalu N."/>
            <person name="Simon A."/>
            <person name="Demenou B."/>
            <person name="Paumier D."/>
            <person name="Guillot M.-P."/>
            <person name="Gout L."/>
            <person name="Valade R."/>
        </authorList>
    </citation>
    <scope>NUCLEOTIDE SEQUENCE</scope>
    <source>
        <strain evidence="3">SE15195</strain>
    </source>
</reference>
<feature type="compositionally biased region" description="Polar residues" evidence="2">
    <location>
        <begin position="1"/>
        <end position="15"/>
    </location>
</feature>
<dbReference type="AlphaFoldDB" id="A0A9Q9AY63"/>
<evidence type="ECO:0000313" key="3">
    <source>
        <dbReference type="EMBL" id="USW57249.1"/>
    </source>
</evidence>
<feature type="region of interest" description="Disordered" evidence="2">
    <location>
        <begin position="309"/>
        <end position="360"/>
    </location>
</feature>
<feature type="compositionally biased region" description="Polar residues" evidence="2">
    <location>
        <begin position="313"/>
        <end position="330"/>
    </location>
</feature>
<dbReference type="Proteomes" id="UP001056384">
    <property type="component" value="Chromosome 9"/>
</dbReference>
<feature type="coiled-coil region" evidence="1">
    <location>
        <begin position="472"/>
        <end position="632"/>
    </location>
</feature>
<feature type="compositionally biased region" description="Low complexity" evidence="2">
    <location>
        <begin position="45"/>
        <end position="55"/>
    </location>
</feature>
<feature type="coiled-coil region" evidence="1">
    <location>
        <begin position="672"/>
        <end position="699"/>
    </location>
</feature>
<evidence type="ECO:0000313" key="4">
    <source>
        <dbReference type="Proteomes" id="UP001056384"/>
    </source>
</evidence>
<feature type="compositionally biased region" description="Acidic residues" evidence="2">
    <location>
        <begin position="117"/>
        <end position="137"/>
    </location>
</feature>
<organism evidence="3 4">
    <name type="scientific">Septoria linicola</name>
    <dbReference type="NCBI Taxonomy" id="215465"/>
    <lineage>
        <taxon>Eukaryota</taxon>
        <taxon>Fungi</taxon>
        <taxon>Dikarya</taxon>
        <taxon>Ascomycota</taxon>
        <taxon>Pezizomycotina</taxon>
        <taxon>Dothideomycetes</taxon>
        <taxon>Dothideomycetidae</taxon>
        <taxon>Mycosphaerellales</taxon>
        <taxon>Mycosphaerellaceae</taxon>
        <taxon>Septoria</taxon>
    </lineage>
</organism>
<gene>
    <name evidence="3" type="ORF">Slin15195_G105680</name>
</gene>
<evidence type="ECO:0000256" key="1">
    <source>
        <dbReference type="SAM" id="Coils"/>
    </source>
</evidence>
<feature type="compositionally biased region" description="Acidic residues" evidence="2">
    <location>
        <begin position="56"/>
        <end position="71"/>
    </location>
</feature>
<feature type="region of interest" description="Disordered" evidence="2">
    <location>
        <begin position="644"/>
        <end position="663"/>
    </location>
</feature>
<keyword evidence="4" id="KW-1185">Reference proteome</keyword>
<keyword evidence="1" id="KW-0175">Coiled coil</keyword>
<accession>A0A9Q9AY63</accession>
<feature type="region of interest" description="Disordered" evidence="2">
    <location>
        <begin position="222"/>
        <end position="284"/>
    </location>
</feature>
<name>A0A9Q9AY63_9PEZI</name>
<feature type="region of interest" description="Disordered" evidence="2">
    <location>
        <begin position="1"/>
        <end position="145"/>
    </location>
</feature>
<protein>
    <submittedName>
        <fullName evidence="3">Uncharacterized protein</fullName>
    </submittedName>
</protein>
<proteinExistence type="predicted"/>
<dbReference type="EMBL" id="CP099426">
    <property type="protein sequence ID" value="USW57249.1"/>
    <property type="molecule type" value="Genomic_DNA"/>
</dbReference>
<sequence>MSNQATHGNSGSKPAQVSALDASAELPLEQAPDSQPVGVEPVALGSSWSDSSSESEYGDEEEEGENGETAENESAKPIVEAVTQEAPTTPSDDSLVPSAVKTEANAGLDGHAAPDVDGIDEDFDHEQDANSEQEETPLDQSKFASFTGDEYTTAVSTTEAATSGAEDIAIDQALFGDFDDDNSAAIAKHNVIADTSVQALADNFDSDNSDLIFQYYGSGEAHENDYKRTGSKQKKHAPPSIEVRPAPAVRFSRRHERPVPALKHATPEPSSPGLKRCKARGLPFSSLPPLPSPLGLHASGSTLPASSIAHDAASTSPKDSEASSVSSPWKSTAKMPEHKFSFGVPRAAPPPPGGTKHRRDRAVCDTVASPESLLTSDEVLELTGISRETSRAFVKVYKASIKAIDAEESQAALNAGRSALNLTLASWGMPVVAASQKYRTARVADTPEKRQEYTNAFLHEYHERYVSLVSQCNVLSQKLKSAERDLKSMHAEMEKEMLNVQTELEECWTDRHSDQASHKLLQGQYDRLKDDTVQLELERLEAVKSLASLQDEFDKHMALQEANETQGAAYEDLETYNEELEARLVEFETRIEIMESQAHETQQRQIASEEELEIAHLEVETIRQELEDARIELNRVYLSLGSKPSASSDCTDSDGEFTGAINDVQNPDDATVIDLQSRIDALEDRCSLYSQQLTTAQNQLDTLHAAPRELTGAAHAPTYSDEGQTQLYEYQQRILQLQQENQAHIEKQNRLTALMNQVREMVETLEADKAALTLANETLQNQRPTLSPIDTSSISIAEPPKWAARRAAWRETPEWKARYALYQEQSRLAEEAAAAA</sequence>
<evidence type="ECO:0000256" key="2">
    <source>
        <dbReference type="SAM" id="MobiDB-lite"/>
    </source>
</evidence>
<feature type="coiled-coil region" evidence="1">
    <location>
        <begin position="727"/>
        <end position="782"/>
    </location>
</feature>